<proteinExistence type="predicted"/>
<sequence>MRIGIVGNYGNNNNGDEAILAGIIEQVKDHYGIGPDSITVFSNNPPQTSHRFGVKAAPLYYKRSSATMTFMETVKKNSPLIRELDLLIIGGGGILMDFYNREAQLFGSYGFMAKWGKVPYVIYACGAGPINSAVGKWFIRKLVSGASSASVRDPESKKLLQSIGVSRPIEIIGDPSFALPSGERQEFGESIRKIGVTVVPYYSLAYWPEANDIKYDNYVQGMADNLDRLLEGRDLLLTFFSTKYPHDVDVSVEVRNRMKQKDKTVVIEENLKPADIIRISGEQDLIIGTRLHSVYLALNAGTPVVGIAYHHKVADFMDMAGMGGRCHKIDALTKDAGILERAVTELEQDWSSVVRETGELRQRLKTSSDLGRKQFIPIAAGEKAR</sequence>
<dbReference type="Proteomes" id="UP001549099">
    <property type="component" value="Unassembled WGS sequence"/>
</dbReference>
<feature type="domain" description="Polysaccharide pyruvyl transferase" evidence="1">
    <location>
        <begin position="15"/>
        <end position="311"/>
    </location>
</feature>
<name>A0ABV2GB70_9BACL</name>
<keyword evidence="3" id="KW-1185">Reference proteome</keyword>
<evidence type="ECO:0000313" key="2">
    <source>
        <dbReference type="EMBL" id="MET3575394.1"/>
    </source>
</evidence>
<comment type="caution">
    <text evidence="2">The sequence shown here is derived from an EMBL/GenBank/DDBJ whole genome shotgun (WGS) entry which is preliminary data.</text>
</comment>
<evidence type="ECO:0000259" key="1">
    <source>
        <dbReference type="Pfam" id="PF04230"/>
    </source>
</evidence>
<dbReference type="InterPro" id="IPR007345">
    <property type="entry name" value="Polysacch_pyruvyl_Trfase"/>
</dbReference>
<gene>
    <name evidence="2" type="ORF">ABID49_001299</name>
</gene>
<dbReference type="PANTHER" id="PTHR36836:SF1">
    <property type="entry name" value="COLANIC ACID BIOSYNTHESIS PROTEIN WCAK"/>
    <property type="match status" value="1"/>
</dbReference>
<protein>
    <submittedName>
        <fullName evidence="2">Polysaccharide pyruvyl transferase CsaB</fullName>
    </submittedName>
</protein>
<organism evidence="2 3">
    <name type="scientific">Bhargavaea ullalensis</name>
    <dbReference type="NCBI Taxonomy" id="1265685"/>
    <lineage>
        <taxon>Bacteria</taxon>
        <taxon>Bacillati</taxon>
        <taxon>Bacillota</taxon>
        <taxon>Bacilli</taxon>
        <taxon>Bacillales</taxon>
        <taxon>Caryophanaceae</taxon>
        <taxon>Bhargavaea</taxon>
    </lineage>
</organism>
<dbReference type="GO" id="GO:0016740">
    <property type="term" value="F:transferase activity"/>
    <property type="evidence" value="ECO:0007669"/>
    <property type="project" value="UniProtKB-KW"/>
</dbReference>
<dbReference type="RefSeq" id="WP_354196521.1">
    <property type="nucleotide sequence ID" value="NZ_JBEPLW010000007.1"/>
</dbReference>
<dbReference type="EMBL" id="JBEPLW010000007">
    <property type="protein sequence ID" value="MET3575394.1"/>
    <property type="molecule type" value="Genomic_DNA"/>
</dbReference>
<dbReference type="Pfam" id="PF04230">
    <property type="entry name" value="PS_pyruv_trans"/>
    <property type="match status" value="1"/>
</dbReference>
<keyword evidence="2" id="KW-0808">Transferase</keyword>
<evidence type="ECO:0000313" key="3">
    <source>
        <dbReference type="Proteomes" id="UP001549099"/>
    </source>
</evidence>
<accession>A0ABV2GB70</accession>
<reference evidence="2 3" key="1">
    <citation type="submission" date="2024-06" db="EMBL/GenBank/DDBJ databases">
        <title>Genomic Encyclopedia of Type Strains, Phase IV (KMG-IV): sequencing the most valuable type-strain genomes for metagenomic binning, comparative biology and taxonomic classification.</title>
        <authorList>
            <person name="Goeker M."/>
        </authorList>
    </citation>
    <scope>NUCLEOTIDE SEQUENCE [LARGE SCALE GENOMIC DNA]</scope>
    <source>
        <strain evidence="2 3">DSM 26128</strain>
    </source>
</reference>
<dbReference type="PANTHER" id="PTHR36836">
    <property type="entry name" value="COLANIC ACID BIOSYNTHESIS PROTEIN WCAK"/>
    <property type="match status" value="1"/>
</dbReference>